<dbReference type="CDD" id="cd00130">
    <property type="entry name" value="PAS"/>
    <property type="match status" value="1"/>
</dbReference>
<dbReference type="InterPro" id="IPR000700">
    <property type="entry name" value="PAS-assoc_C"/>
</dbReference>
<dbReference type="SMART" id="SM00086">
    <property type="entry name" value="PAC"/>
    <property type="match status" value="3"/>
</dbReference>
<dbReference type="EMBL" id="AJYB01000020">
    <property type="protein sequence ID" value="EIM07149.1"/>
    <property type="molecule type" value="Genomic_DNA"/>
</dbReference>
<dbReference type="InterPro" id="IPR000160">
    <property type="entry name" value="GGDEF_dom"/>
</dbReference>
<reference evidence="4 5" key="1">
    <citation type="journal article" date="2012" name="J. Bacteriol.">
        <title>Genome Sequence of the Antarctic Psychrophile Bacterium Planococcus antarcticus DSM 14505.</title>
        <authorList>
            <person name="Margolles A."/>
            <person name="Gueimonde M."/>
            <person name="Sanchez B."/>
        </authorList>
    </citation>
    <scope>NUCLEOTIDE SEQUENCE [LARGE SCALE GENOMIC DNA]</scope>
    <source>
        <strain evidence="4 5">DSM 14505</strain>
    </source>
</reference>
<dbReference type="Pfam" id="PF08447">
    <property type="entry name" value="PAS_3"/>
    <property type="match status" value="1"/>
</dbReference>
<sequence>MKNKAASLSFARVLMEGIKEMVFVVKVDKGCSFTYEFFNSAVIESTLLDATSIGKTFDDIHSTIMAQFLNGKYGEVVQKNQSMSYEDSFYSTAKKLFYSKTILTPLFDNAGKCTHIVSLVKDITNEKIAKLESEGIRERLEESSARYRSLFDSNADAIFTVDFKGCITGGNSAGHKLSGYFINELASKSFIEFVVPAEKEQAKAHFHFSILGNIKDCRLQISNKSGASVACLVKFIPINVKSKITGFYMIAKDMTELDKIASLYEAGEENFRIIAEHVHDVIILMDHHKNFLYVSPSSENIFGFKADQVTAQKPIYSVHPEDIVTISSAFEQAAKDASSYLVQIRLLHQERGWIWAEINGTSVFGEDKSFNHMVMVARDISIQKEYESQLKHFAYFDSLTELPNRRYFQEYATERLELKEKNQSGIAVLILDIDDFKEINDQWGHETGDAVIQEFGYRLNSCMHGENMAARLGGDEFVILLADIDTKEQVAEVADSIYRVMKEPIKVLGLSLEISISMGIALAPAEKISISAMMKRADTAMYKAKQQEKNTFQVSPT</sequence>
<feature type="domain" description="PAS" evidence="1">
    <location>
        <begin position="267"/>
        <end position="337"/>
    </location>
</feature>
<dbReference type="SMART" id="SM00267">
    <property type="entry name" value="GGDEF"/>
    <property type="match status" value="1"/>
</dbReference>
<dbReference type="InterPro" id="IPR000014">
    <property type="entry name" value="PAS"/>
</dbReference>
<dbReference type="PROSITE" id="PS50112">
    <property type="entry name" value="PAS"/>
    <property type="match status" value="2"/>
</dbReference>
<dbReference type="Proteomes" id="UP000004725">
    <property type="component" value="Unassembled WGS sequence"/>
</dbReference>
<dbReference type="GO" id="GO:0006355">
    <property type="term" value="P:regulation of DNA-templated transcription"/>
    <property type="evidence" value="ECO:0007669"/>
    <property type="project" value="InterPro"/>
</dbReference>
<dbReference type="NCBIfam" id="TIGR00254">
    <property type="entry name" value="GGDEF"/>
    <property type="match status" value="1"/>
</dbReference>
<dbReference type="PANTHER" id="PTHR44757:SF2">
    <property type="entry name" value="BIOFILM ARCHITECTURE MAINTENANCE PROTEIN MBAA"/>
    <property type="match status" value="1"/>
</dbReference>
<feature type="domain" description="GGDEF" evidence="3">
    <location>
        <begin position="424"/>
        <end position="557"/>
    </location>
</feature>
<dbReference type="InterPro" id="IPR043128">
    <property type="entry name" value="Rev_trsase/Diguanyl_cyclase"/>
</dbReference>
<dbReference type="Gene3D" id="3.30.70.270">
    <property type="match status" value="1"/>
</dbReference>
<feature type="domain" description="PAS" evidence="1">
    <location>
        <begin position="143"/>
        <end position="213"/>
    </location>
</feature>
<dbReference type="InterPro" id="IPR013767">
    <property type="entry name" value="PAS_fold"/>
</dbReference>
<dbReference type="PANTHER" id="PTHR44757">
    <property type="entry name" value="DIGUANYLATE CYCLASE DGCP"/>
    <property type="match status" value="1"/>
</dbReference>
<dbReference type="InterPro" id="IPR029787">
    <property type="entry name" value="Nucleotide_cyclase"/>
</dbReference>
<evidence type="ECO:0000313" key="5">
    <source>
        <dbReference type="Proteomes" id="UP000004725"/>
    </source>
</evidence>
<dbReference type="NCBIfam" id="TIGR00229">
    <property type="entry name" value="sensory_box"/>
    <property type="match status" value="2"/>
</dbReference>
<dbReference type="InterPro" id="IPR001610">
    <property type="entry name" value="PAC"/>
</dbReference>
<feature type="domain" description="PAC" evidence="2">
    <location>
        <begin position="340"/>
        <end position="392"/>
    </location>
</feature>
<evidence type="ECO:0000259" key="2">
    <source>
        <dbReference type="PROSITE" id="PS50113"/>
    </source>
</evidence>
<dbReference type="SUPFAM" id="SSF55073">
    <property type="entry name" value="Nucleotide cyclase"/>
    <property type="match status" value="1"/>
</dbReference>
<dbReference type="InterPro" id="IPR013655">
    <property type="entry name" value="PAS_fold_3"/>
</dbReference>
<dbReference type="PROSITE" id="PS50887">
    <property type="entry name" value="GGDEF"/>
    <property type="match status" value="1"/>
</dbReference>
<accession>A0AA87IM41</accession>
<gene>
    <name evidence="4" type="ORF">A1A1_07122</name>
</gene>
<dbReference type="Pfam" id="PF00990">
    <property type="entry name" value="GGDEF"/>
    <property type="match status" value="1"/>
</dbReference>
<dbReference type="RefSeq" id="WP_006829428.1">
    <property type="nucleotide sequence ID" value="NZ_AJYB01000020.1"/>
</dbReference>
<proteinExistence type="predicted"/>
<dbReference type="CDD" id="cd01949">
    <property type="entry name" value="GGDEF"/>
    <property type="match status" value="1"/>
</dbReference>
<evidence type="ECO:0000259" key="3">
    <source>
        <dbReference type="PROSITE" id="PS50887"/>
    </source>
</evidence>
<dbReference type="Pfam" id="PF00989">
    <property type="entry name" value="PAS"/>
    <property type="match status" value="1"/>
</dbReference>
<dbReference type="SMART" id="SM00091">
    <property type="entry name" value="PAS"/>
    <property type="match status" value="2"/>
</dbReference>
<dbReference type="InterPro" id="IPR035965">
    <property type="entry name" value="PAS-like_dom_sf"/>
</dbReference>
<organism evidence="4 5">
    <name type="scientific">Planococcus antarcticus DSM 14505</name>
    <dbReference type="NCBI Taxonomy" id="1185653"/>
    <lineage>
        <taxon>Bacteria</taxon>
        <taxon>Bacillati</taxon>
        <taxon>Bacillota</taxon>
        <taxon>Bacilli</taxon>
        <taxon>Bacillales</taxon>
        <taxon>Caryophanaceae</taxon>
        <taxon>Planococcus</taxon>
    </lineage>
</organism>
<evidence type="ECO:0000259" key="1">
    <source>
        <dbReference type="PROSITE" id="PS50112"/>
    </source>
</evidence>
<dbReference type="PROSITE" id="PS50113">
    <property type="entry name" value="PAC"/>
    <property type="match status" value="1"/>
</dbReference>
<name>A0AA87IM41_9BACL</name>
<dbReference type="FunFam" id="3.30.70.270:FF:000001">
    <property type="entry name" value="Diguanylate cyclase domain protein"/>
    <property type="match status" value="1"/>
</dbReference>
<protein>
    <submittedName>
        <fullName evidence="4">PAS/PAC sensor-containing diguanylate cyclase</fullName>
    </submittedName>
</protein>
<dbReference type="InterPro" id="IPR052155">
    <property type="entry name" value="Biofilm_reg_signaling"/>
</dbReference>
<dbReference type="Gene3D" id="3.30.450.20">
    <property type="entry name" value="PAS domain"/>
    <property type="match status" value="3"/>
</dbReference>
<evidence type="ECO:0000313" key="4">
    <source>
        <dbReference type="EMBL" id="EIM07149.1"/>
    </source>
</evidence>
<dbReference type="AlphaFoldDB" id="A0AA87IM41"/>
<dbReference type="SUPFAM" id="SSF55785">
    <property type="entry name" value="PYP-like sensor domain (PAS domain)"/>
    <property type="match status" value="3"/>
</dbReference>
<comment type="caution">
    <text evidence="4">The sequence shown here is derived from an EMBL/GenBank/DDBJ whole genome shotgun (WGS) entry which is preliminary data.</text>
</comment>